<dbReference type="GO" id="GO:0006508">
    <property type="term" value="P:proteolysis"/>
    <property type="evidence" value="ECO:0007669"/>
    <property type="project" value="UniProtKB-KW"/>
</dbReference>
<dbReference type="PANTHER" id="PTHR13604:SF0">
    <property type="entry name" value="ABASIC SITE PROCESSING PROTEIN HMCES"/>
    <property type="match status" value="1"/>
</dbReference>
<comment type="similarity">
    <text evidence="1 8">Belongs to the SOS response-associated peptidase family.</text>
</comment>
<dbReference type="Proteomes" id="UP000295447">
    <property type="component" value="Unassembled WGS sequence"/>
</dbReference>
<evidence type="ECO:0000256" key="3">
    <source>
        <dbReference type="ARBA" id="ARBA00022763"/>
    </source>
</evidence>
<comment type="caution">
    <text evidence="10">The sequence shown here is derived from an EMBL/GenBank/DDBJ whole genome shotgun (WGS) entry which is preliminary data.</text>
</comment>
<dbReference type="Pfam" id="PF02586">
    <property type="entry name" value="SRAP"/>
    <property type="match status" value="1"/>
</dbReference>
<keyword evidence="11" id="KW-1185">Reference proteome</keyword>
<evidence type="ECO:0000256" key="5">
    <source>
        <dbReference type="ARBA" id="ARBA00023124"/>
    </source>
</evidence>
<dbReference type="InterPro" id="IPR036590">
    <property type="entry name" value="SRAP-like"/>
</dbReference>
<protein>
    <recommendedName>
        <fullName evidence="8">Abasic site processing protein</fullName>
        <ecNumber evidence="8">3.4.-.-</ecNumber>
    </recommendedName>
</protein>
<keyword evidence="6" id="KW-0238">DNA-binding</keyword>
<dbReference type="Gene3D" id="3.90.1680.10">
    <property type="entry name" value="SOS response associated peptidase-like"/>
    <property type="match status" value="1"/>
</dbReference>
<feature type="region of interest" description="Disordered" evidence="9">
    <location>
        <begin position="251"/>
        <end position="280"/>
    </location>
</feature>
<keyword evidence="5" id="KW-0190">Covalent protein-DNA linkage</keyword>
<evidence type="ECO:0000256" key="2">
    <source>
        <dbReference type="ARBA" id="ARBA00022670"/>
    </source>
</evidence>
<dbReference type="GO" id="GO:0106300">
    <property type="term" value="P:protein-DNA covalent cross-linking repair"/>
    <property type="evidence" value="ECO:0007669"/>
    <property type="project" value="InterPro"/>
</dbReference>
<dbReference type="SUPFAM" id="SSF143081">
    <property type="entry name" value="BB1717-like"/>
    <property type="match status" value="1"/>
</dbReference>
<evidence type="ECO:0000256" key="7">
    <source>
        <dbReference type="ARBA" id="ARBA00023239"/>
    </source>
</evidence>
<evidence type="ECO:0000256" key="4">
    <source>
        <dbReference type="ARBA" id="ARBA00022801"/>
    </source>
</evidence>
<keyword evidence="4 8" id="KW-0378">Hydrolase</keyword>
<evidence type="ECO:0000256" key="9">
    <source>
        <dbReference type="SAM" id="MobiDB-lite"/>
    </source>
</evidence>
<evidence type="ECO:0000256" key="8">
    <source>
        <dbReference type="RuleBase" id="RU364100"/>
    </source>
</evidence>
<organism evidence="10 11">
    <name type="scientific">Kribbella kalugense</name>
    <dbReference type="NCBI Taxonomy" id="2512221"/>
    <lineage>
        <taxon>Bacteria</taxon>
        <taxon>Bacillati</taxon>
        <taxon>Actinomycetota</taxon>
        <taxon>Actinomycetes</taxon>
        <taxon>Propionibacteriales</taxon>
        <taxon>Kribbellaceae</taxon>
        <taxon>Kribbella</taxon>
    </lineage>
</organism>
<dbReference type="GO" id="GO:0003697">
    <property type="term" value="F:single-stranded DNA binding"/>
    <property type="evidence" value="ECO:0007669"/>
    <property type="project" value="InterPro"/>
</dbReference>
<keyword evidence="2 8" id="KW-0645">Protease</keyword>
<proteinExistence type="inferred from homology"/>
<gene>
    <name evidence="10" type="ORF">EV650_6158</name>
</gene>
<dbReference type="PANTHER" id="PTHR13604">
    <property type="entry name" value="DC12-RELATED"/>
    <property type="match status" value="1"/>
</dbReference>
<evidence type="ECO:0000256" key="1">
    <source>
        <dbReference type="ARBA" id="ARBA00008136"/>
    </source>
</evidence>
<dbReference type="AlphaFoldDB" id="A0A4R7ZS96"/>
<dbReference type="EMBL" id="SODF01000002">
    <property type="protein sequence ID" value="TDW19548.1"/>
    <property type="molecule type" value="Genomic_DNA"/>
</dbReference>
<sequence length="280" mass="31369">MNHLLSVRIVRLVSVCGRYASSRDPSDLVEEFEIESGNVRESVEELPDNYNVAPTDQVIAVVERKNREVPDETVRKLTTVKWGLVPSWAKDTTIGSRLINARMETVAEKPAFKKAFATRRCILPADGYYEWYTAEEKVNGKPVKQPYFIHPPDGSVLAMAGLYEIWRDKSVQDADKDEAWLWTCTVLTTSATDDLGRIHDRMPLLVERERYDAWLDPLSSDPDELLELLVPAAPGRLEAYAVSKAVSSVKNNGPHLVDPLPPDGADPIDKPPAPEETTLF</sequence>
<reference evidence="10 11" key="1">
    <citation type="submission" date="2019-03" db="EMBL/GenBank/DDBJ databases">
        <title>Genomic Encyclopedia of Type Strains, Phase III (KMG-III): the genomes of soil and plant-associated and newly described type strains.</title>
        <authorList>
            <person name="Whitman W."/>
        </authorList>
    </citation>
    <scope>NUCLEOTIDE SEQUENCE [LARGE SCALE GENOMIC DNA]</scope>
    <source>
        <strain evidence="10 11">VKM Ac-2570</strain>
    </source>
</reference>
<evidence type="ECO:0000256" key="6">
    <source>
        <dbReference type="ARBA" id="ARBA00023125"/>
    </source>
</evidence>
<evidence type="ECO:0000313" key="10">
    <source>
        <dbReference type="EMBL" id="TDW19548.1"/>
    </source>
</evidence>
<keyword evidence="7" id="KW-0456">Lyase</keyword>
<dbReference type="InterPro" id="IPR003738">
    <property type="entry name" value="SRAP"/>
</dbReference>
<dbReference type="EC" id="3.4.-.-" evidence="8"/>
<accession>A0A4R7ZS96</accession>
<name>A0A4R7ZS96_9ACTN</name>
<dbReference type="GO" id="GO:0016829">
    <property type="term" value="F:lyase activity"/>
    <property type="evidence" value="ECO:0007669"/>
    <property type="project" value="UniProtKB-KW"/>
</dbReference>
<keyword evidence="3" id="KW-0227">DNA damage</keyword>
<dbReference type="GO" id="GO:0008233">
    <property type="term" value="F:peptidase activity"/>
    <property type="evidence" value="ECO:0007669"/>
    <property type="project" value="UniProtKB-KW"/>
</dbReference>
<evidence type="ECO:0000313" key="11">
    <source>
        <dbReference type="Proteomes" id="UP000295447"/>
    </source>
</evidence>